<dbReference type="EMBL" id="ADLO01000120">
    <property type="protein sequence ID" value="KGF52811.1"/>
    <property type="molecule type" value="Genomic_DNA"/>
</dbReference>
<dbReference type="HOGENOM" id="CLU_1254588_0_0_9"/>
<name>A0A096B1M0_FLAPL</name>
<reference evidence="1 2" key="1">
    <citation type="submission" date="2011-08" db="EMBL/GenBank/DDBJ databases">
        <title>The Genome Sequence of Clostridium orbiscindens 1_3_50AFAA.</title>
        <authorList>
            <consortium name="The Broad Institute Genome Sequencing Platform"/>
            <person name="Earl A."/>
            <person name="Ward D."/>
            <person name="Feldgarden M."/>
            <person name="Gevers D."/>
            <person name="Daigneault M."/>
            <person name="Strauss J."/>
            <person name="Allen-Vercoe E."/>
            <person name="Young S.K."/>
            <person name="Zeng Q."/>
            <person name="Gargeya S."/>
            <person name="Fitzgerald M."/>
            <person name="Haas B."/>
            <person name="Abouelleil A."/>
            <person name="Alvarado L."/>
            <person name="Arachchi H.M."/>
            <person name="Berlin A."/>
            <person name="Brown A."/>
            <person name="Chapman S.B."/>
            <person name="Chen Z."/>
            <person name="Dunbar C."/>
            <person name="Freedman E."/>
            <person name="Gearin G."/>
            <person name="Gellesch M."/>
            <person name="Goldberg J."/>
            <person name="Griggs A."/>
            <person name="Gujja S."/>
            <person name="Heiman D."/>
            <person name="Howarth C."/>
            <person name="Larson L."/>
            <person name="Lui A."/>
            <person name="MacDonald P.J.P."/>
            <person name="Montmayeur A."/>
            <person name="Murphy C."/>
            <person name="Neiman D."/>
            <person name="Pearson M."/>
            <person name="Priest M."/>
            <person name="Roberts A."/>
            <person name="Saif S."/>
            <person name="Shea T."/>
            <person name="Shenoy N."/>
            <person name="Sisk P."/>
            <person name="Stolte C."/>
            <person name="Sykes S."/>
            <person name="Wortman J."/>
            <person name="Nusbaum C."/>
            <person name="Birren B."/>
        </authorList>
    </citation>
    <scope>NUCLEOTIDE SEQUENCE [LARGE SCALE GENOMIC DNA]</scope>
    <source>
        <strain evidence="1 2">1_3_50AFAA</strain>
    </source>
</reference>
<gene>
    <name evidence="1" type="ORF">HMPREF9460_03928</name>
</gene>
<sequence length="220" mass="23953">MRLHRLRFDIWLCLLVAYLVSLGTGAAASALSAATYDGYAEVHSAAPGQAGSPAGPEVPRAQSIAELLELDTFTVLSQGIAYRNEGAGYFEGSYLYNLALPSGERVAARIHTESVQDGEKFASGEVVLPVGRVIWADLEEDPAFLEQITSGYPLDRTDFYVDMAGEAVRYSQEERTENHVIVVQLVTVLVCFPLLHALGSRSGIFPAFFPTVRREKAGRN</sequence>
<evidence type="ECO:0000313" key="1">
    <source>
        <dbReference type="EMBL" id="KGF52811.1"/>
    </source>
</evidence>
<dbReference type="eggNOG" id="ENOG5033A1N">
    <property type="taxonomic scope" value="Bacteria"/>
</dbReference>
<dbReference type="AlphaFoldDB" id="A0A096B1M0"/>
<proteinExistence type="predicted"/>
<organism evidence="1 2">
    <name type="scientific">Flavonifractor plautii 1_3_50AFAA</name>
    <dbReference type="NCBI Taxonomy" id="742738"/>
    <lineage>
        <taxon>Bacteria</taxon>
        <taxon>Bacillati</taxon>
        <taxon>Bacillota</taxon>
        <taxon>Clostridia</taxon>
        <taxon>Eubacteriales</taxon>
        <taxon>Oscillospiraceae</taxon>
        <taxon>Flavonifractor</taxon>
    </lineage>
</organism>
<dbReference type="PATRIC" id="fig|742738.3.peg.4043"/>
<accession>A0A096B1M0</accession>
<comment type="caution">
    <text evidence="1">The sequence shown here is derived from an EMBL/GenBank/DDBJ whole genome shotgun (WGS) entry which is preliminary data.</text>
</comment>
<dbReference type="GeneID" id="63974223"/>
<evidence type="ECO:0000313" key="2">
    <source>
        <dbReference type="Proteomes" id="UP000029585"/>
    </source>
</evidence>
<protein>
    <submittedName>
        <fullName evidence="1">Uncharacterized protein</fullName>
    </submittedName>
</protein>
<dbReference type="RefSeq" id="WP_007490715.1">
    <property type="nucleotide sequence ID" value="NZ_KN174168.1"/>
</dbReference>
<dbReference type="Proteomes" id="UP000029585">
    <property type="component" value="Unassembled WGS sequence"/>
</dbReference>
<keyword evidence="2" id="KW-1185">Reference proteome</keyword>